<dbReference type="PANTHER" id="PTHR42760:SF133">
    <property type="entry name" value="3-OXOACYL-[ACYL-CARRIER-PROTEIN] REDUCTASE"/>
    <property type="match status" value="1"/>
</dbReference>
<dbReference type="InterPro" id="IPR002347">
    <property type="entry name" value="SDR_fam"/>
</dbReference>
<dbReference type="SMART" id="SM00822">
    <property type="entry name" value="PKS_KR"/>
    <property type="match status" value="1"/>
</dbReference>
<evidence type="ECO:0000256" key="1">
    <source>
        <dbReference type="ARBA" id="ARBA00006484"/>
    </source>
</evidence>
<name>A0ABT2GBK3_9MICO</name>
<sequence length="260" mass="27399">MDRFADRVVLITGGGSGLGRAAAVRLAKEGARLALVDVSEQGLGASVDAVKEASPEAEVVTIVADVSKEEDVDRYVAATLEAFGRIDGFFNNAGIEGRQNLTEAFTAAEFDRVVAINLRGVFLGLEKVLKVMREQGSGMVVNTASVGGIRGIGNQSGYAAAKHGVVGLTRNSAVEYGEYGIRINAIAPGAIWTPMVENSMKQLDPENPRGAAEQFIQANPTKRYGEAPEIASVVAFLLSDDASYVNATVVPIDGGQSYKY</sequence>
<dbReference type="PRINTS" id="PR00081">
    <property type="entry name" value="GDHRDH"/>
</dbReference>
<dbReference type="Gene3D" id="3.40.50.720">
    <property type="entry name" value="NAD(P)-binding Rossmann-like Domain"/>
    <property type="match status" value="1"/>
</dbReference>
<keyword evidence="5" id="KW-1185">Reference proteome</keyword>
<feature type="domain" description="Ketoreductase" evidence="3">
    <location>
        <begin position="7"/>
        <end position="195"/>
    </location>
</feature>
<accession>A0ABT2GBK3</accession>
<organism evidence="4 5">
    <name type="scientific">Herbiconiux gentiana</name>
    <dbReference type="NCBI Taxonomy" id="2970912"/>
    <lineage>
        <taxon>Bacteria</taxon>
        <taxon>Bacillati</taxon>
        <taxon>Actinomycetota</taxon>
        <taxon>Actinomycetes</taxon>
        <taxon>Micrococcales</taxon>
        <taxon>Microbacteriaceae</taxon>
        <taxon>Herbiconiux</taxon>
    </lineage>
</organism>
<keyword evidence="2" id="KW-0560">Oxidoreductase</keyword>
<comment type="similarity">
    <text evidence="1">Belongs to the short-chain dehydrogenases/reductases (SDR) family.</text>
</comment>
<protein>
    <submittedName>
        <fullName evidence="4">SDR family oxidoreductase</fullName>
    </submittedName>
</protein>
<proteinExistence type="inferred from homology"/>
<evidence type="ECO:0000256" key="2">
    <source>
        <dbReference type="ARBA" id="ARBA00023002"/>
    </source>
</evidence>
<dbReference type="InterPro" id="IPR057326">
    <property type="entry name" value="KR_dom"/>
</dbReference>
<dbReference type="InterPro" id="IPR036291">
    <property type="entry name" value="NAD(P)-bd_dom_sf"/>
</dbReference>
<comment type="caution">
    <text evidence="4">The sequence shown here is derived from an EMBL/GenBank/DDBJ whole genome shotgun (WGS) entry which is preliminary data.</text>
</comment>
<dbReference type="PANTHER" id="PTHR42760">
    <property type="entry name" value="SHORT-CHAIN DEHYDROGENASES/REDUCTASES FAMILY MEMBER"/>
    <property type="match status" value="1"/>
</dbReference>
<dbReference type="EMBL" id="JANTEZ010000001">
    <property type="protein sequence ID" value="MCS5713562.1"/>
    <property type="molecule type" value="Genomic_DNA"/>
</dbReference>
<dbReference type="RefSeq" id="WP_259485090.1">
    <property type="nucleotide sequence ID" value="NZ_JANTEZ010000001.1"/>
</dbReference>
<dbReference type="NCBIfam" id="NF005559">
    <property type="entry name" value="PRK07231.1"/>
    <property type="match status" value="1"/>
</dbReference>
<dbReference type="Proteomes" id="UP001165580">
    <property type="component" value="Unassembled WGS sequence"/>
</dbReference>
<dbReference type="SUPFAM" id="SSF51735">
    <property type="entry name" value="NAD(P)-binding Rossmann-fold domains"/>
    <property type="match status" value="1"/>
</dbReference>
<dbReference type="PRINTS" id="PR00080">
    <property type="entry name" value="SDRFAMILY"/>
</dbReference>
<gene>
    <name evidence="4" type="ORF">NVV95_03220</name>
</gene>
<dbReference type="Pfam" id="PF13561">
    <property type="entry name" value="adh_short_C2"/>
    <property type="match status" value="1"/>
</dbReference>
<reference evidence="4" key="1">
    <citation type="submission" date="2022-08" db="EMBL/GenBank/DDBJ databases">
        <authorList>
            <person name="Deng Y."/>
            <person name="Han X.-F."/>
            <person name="Zhang Y.-Q."/>
        </authorList>
    </citation>
    <scope>NUCLEOTIDE SEQUENCE</scope>
    <source>
        <strain evidence="4">CPCC 205716</strain>
    </source>
</reference>
<evidence type="ECO:0000313" key="4">
    <source>
        <dbReference type="EMBL" id="MCS5713562.1"/>
    </source>
</evidence>
<evidence type="ECO:0000313" key="5">
    <source>
        <dbReference type="Proteomes" id="UP001165580"/>
    </source>
</evidence>
<evidence type="ECO:0000259" key="3">
    <source>
        <dbReference type="SMART" id="SM00822"/>
    </source>
</evidence>